<protein>
    <submittedName>
        <fullName evidence="1">Uncharacterized protein</fullName>
    </submittedName>
</protein>
<sequence>MRLGTCLLLAVMSGVLGLSLRLTLPVTPVDASFRDVVRLYQSQGAPTGSNTLETSPP</sequence>
<dbReference type="AlphaFoldDB" id="A0A2N9ARI8"/>
<organism evidence="1 2">
    <name type="scientific">Methylorubrum extorquens</name>
    <name type="common">Methylobacterium dichloromethanicum</name>
    <name type="synonym">Methylobacterium extorquens</name>
    <dbReference type="NCBI Taxonomy" id="408"/>
    <lineage>
        <taxon>Bacteria</taxon>
        <taxon>Pseudomonadati</taxon>
        <taxon>Pseudomonadota</taxon>
        <taxon>Alphaproteobacteria</taxon>
        <taxon>Hyphomicrobiales</taxon>
        <taxon>Methylobacteriaceae</taxon>
        <taxon>Methylorubrum</taxon>
    </lineage>
</organism>
<dbReference type="Proteomes" id="UP000233769">
    <property type="component" value="Chromosome tk0001"/>
</dbReference>
<name>A0A2N9ARI8_METEX</name>
<evidence type="ECO:0000313" key="2">
    <source>
        <dbReference type="Proteomes" id="UP000233769"/>
    </source>
</evidence>
<dbReference type="EMBL" id="LT962688">
    <property type="protein sequence ID" value="SOR29975.1"/>
    <property type="molecule type" value="Genomic_DNA"/>
</dbReference>
<gene>
    <name evidence="1" type="ORF">TK0001_3373</name>
</gene>
<accession>A0A2N9ARI8</accession>
<dbReference type="RefSeq" id="WP_015951062.1">
    <property type="nucleotide sequence ID" value="NZ_BJVP01000010.1"/>
</dbReference>
<reference evidence="2" key="1">
    <citation type="submission" date="2017-10" db="EMBL/GenBank/DDBJ databases">
        <authorList>
            <person name="Regsiter A."/>
            <person name="William W."/>
        </authorList>
    </citation>
    <scope>NUCLEOTIDE SEQUENCE [LARGE SCALE GENOMIC DNA]</scope>
</reference>
<evidence type="ECO:0000313" key="1">
    <source>
        <dbReference type="EMBL" id="SOR29975.1"/>
    </source>
</evidence>
<proteinExistence type="predicted"/>